<dbReference type="EMBL" id="BMAU01021249">
    <property type="protein sequence ID" value="GFY05133.1"/>
    <property type="molecule type" value="Genomic_DNA"/>
</dbReference>
<comment type="caution">
    <text evidence="1">The sequence shown here is derived from an EMBL/GenBank/DDBJ whole genome shotgun (WGS) entry which is preliminary data.</text>
</comment>
<evidence type="ECO:0000313" key="2">
    <source>
        <dbReference type="Proteomes" id="UP000887159"/>
    </source>
</evidence>
<dbReference type="Proteomes" id="UP000887159">
    <property type="component" value="Unassembled WGS sequence"/>
</dbReference>
<name>A0A8X6SDR5_TRICX</name>
<protein>
    <submittedName>
        <fullName evidence="1">Uncharacterized protein</fullName>
    </submittedName>
</protein>
<keyword evidence="2" id="KW-1185">Reference proteome</keyword>
<sequence>MIIRDQLNAKIHEKTPGLKKIIIFHLDNAPVQKGMLVLGKVGFGVRAAQPSPLISLFGSSNFSICSPTRRNLFLVSASCSMKKVEEYFHRLPYSHF</sequence>
<organism evidence="1 2">
    <name type="scientific">Trichonephila clavipes</name>
    <name type="common">Golden silk orbweaver</name>
    <name type="synonym">Nephila clavipes</name>
    <dbReference type="NCBI Taxonomy" id="2585209"/>
    <lineage>
        <taxon>Eukaryota</taxon>
        <taxon>Metazoa</taxon>
        <taxon>Ecdysozoa</taxon>
        <taxon>Arthropoda</taxon>
        <taxon>Chelicerata</taxon>
        <taxon>Arachnida</taxon>
        <taxon>Araneae</taxon>
        <taxon>Araneomorphae</taxon>
        <taxon>Entelegynae</taxon>
        <taxon>Araneoidea</taxon>
        <taxon>Nephilidae</taxon>
        <taxon>Trichonephila</taxon>
    </lineage>
</organism>
<accession>A0A8X6SDR5</accession>
<dbReference type="AlphaFoldDB" id="A0A8X6SDR5"/>
<gene>
    <name evidence="1" type="ORF">TNCV_3270051</name>
</gene>
<evidence type="ECO:0000313" key="1">
    <source>
        <dbReference type="EMBL" id="GFY05133.1"/>
    </source>
</evidence>
<reference evidence="1" key="1">
    <citation type="submission" date="2020-08" db="EMBL/GenBank/DDBJ databases">
        <title>Multicomponent nature underlies the extraordinary mechanical properties of spider dragline silk.</title>
        <authorList>
            <person name="Kono N."/>
            <person name="Nakamura H."/>
            <person name="Mori M."/>
            <person name="Yoshida Y."/>
            <person name="Ohtoshi R."/>
            <person name="Malay A.D."/>
            <person name="Moran D.A.P."/>
            <person name="Tomita M."/>
            <person name="Numata K."/>
            <person name="Arakawa K."/>
        </authorList>
    </citation>
    <scope>NUCLEOTIDE SEQUENCE</scope>
</reference>
<proteinExistence type="predicted"/>